<evidence type="ECO:0000259" key="1">
    <source>
        <dbReference type="Pfam" id="PF09643"/>
    </source>
</evidence>
<dbReference type="NCBIfam" id="TIGR01671">
    <property type="entry name" value="phage_TIGR01671"/>
    <property type="match status" value="1"/>
</dbReference>
<comment type="caution">
    <text evidence="2">The sequence shown here is derived from an EMBL/GenBank/DDBJ whole genome shotgun (WGS) entry which is preliminary data.</text>
</comment>
<sequence length="141" mass="16368">MREIKFRAFDKVAEKIYDVGYIDFANEVVQVAMNKGGICYGTYVRRLKDVVLLQYTGLKDKNGNDIYIGDLVRWTRVIYTDCSREVIESTEVIEGNIDWLYSTLILKTEEFSRLLSPHLVEDQNEFEVIGNGYDNPKILKN</sequence>
<evidence type="ECO:0000313" key="3">
    <source>
        <dbReference type="Proteomes" id="UP000194882"/>
    </source>
</evidence>
<name>A0A9X6FGS6_BACTU</name>
<dbReference type="Proteomes" id="UP000194882">
    <property type="component" value="Unassembled WGS sequence"/>
</dbReference>
<accession>A0A9X6FGS6</accession>
<proteinExistence type="predicted"/>
<reference evidence="2 3" key="1">
    <citation type="submission" date="2016-10" db="EMBL/GenBank/DDBJ databases">
        <title>Comparative genomics of Bacillus thuringiensis reveals a path to pathogens against multiple invertebrate hosts.</title>
        <authorList>
            <person name="Zheng J."/>
            <person name="Gao Q."/>
            <person name="Liu H."/>
            <person name="Peng D."/>
            <person name="Ruan L."/>
            <person name="Sun M."/>
        </authorList>
    </citation>
    <scope>NUCLEOTIDE SEQUENCE [LARGE SCALE GENOMIC DNA]</scope>
    <source>
        <strain evidence="2">BGSC 4I4</strain>
    </source>
</reference>
<dbReference type="Gene3D" id="2.30.30.290">
    <property type="entry name" value="YopX-like domains"/>
    <property type="match status" value="1"/>
</dbReference>
<gene>
    <name evidence="2" type="ORF">BK754_24505</name>
</gene>
<protein>
    <recommendedName>
        <fullName evidence="1">YopX protein domain-containing protein</fullName>
    </recommendedName>
</protein>
<dbReference type="AlphaFoldDB" id="A0A9X6FGS6"/>
<dbReference type="RefSeq" id="WP_086412312.1">
    <property type="nucleotide sequence ID" value="NZ_NFDT01000186.1"/>
</dbReference>
<dbReference type="EMBL" id="NFDT01000186">
    <property type="protein sequence ID" value="OTY88067.1"/>
    <property type="molecule type" value="Genomic_DNA"/>
</dbReference>
<dbReference type="Pfam" id="PF09643">
    <property type="entry name" value="YopX"/>
    <property type="match status" value="1"/>
</dbReference>
<feature type="domain" description="YopX protein" evidence="1">
    <location>
        <begin position="5"/>
        <end position="140"/>
    </location>
</feature>
<dbReference type="InterPro" id="IPR010024">
    <property type="entry name" value="CHP16711"/>
</dbReference>
<dbReference type="SUPFAM" id="SSF159006">
    <property type="entry name" value="YopX-like"/>
    <property type="match status" value="1"/>
</dbReference>
<evidence type="ECO:0000313" key="2">
    <source>
        <dbReference type="EMBL" id="OTY88067.1"/>
    </source>
</evidence>
<dbReference type="InterPro" id="IPR023385">
    <property type="entry name" value="YopX-like_C"/>
</dbReference>
<organism evidence="2 3">
    <name type="scientific">Bacillus thuringiensis serovar subtoxicus</name>
    <dbReference type="NCBI Taxonomy" id="475791"/>
    <lineage>
        <taxon>Bacteria</taxon>
        <taxon>Bacillati</taxon>
        <taxon>Bacillota</taxon>
        <taxon>Bacilli</taxon>
        <taxon>Bacillales</taxon>
        <taxon>Bacillaceae</taxon>
        <taxon>Bacillus</taxon>
        <taxon>Bacillus cereus group</taxon>
    </lineage>
</organism>
<dbReference type="InterPro" id="IPR019096">
    <property type="entry name" value="YopX_protein"/>
</dbReference>